<dbReference type="AlphaFoldDB" id="A0A5C4JBT5"/>
<reference evidence="2 3" key="1">
    <citation type="submission" date="2019-05" db="EMBL/GenBank/DDBJ databases">
        <title>Draft genome sequence of Actinomadura sp. 14C53.</title>
        <authorList>
            <person name="Saricaoglu S."/>
            <person name="Isik K."/>
        </authorList>
    </citation>
    <scope>NUCLEOTIDE SEQUENCE [LARGE SCALE GENOMIC DNA]</scope>
    <source>
        <strain evidence="2 3">14C53</strain>
    </source>
</reference>
<organism evidence="2 3">
    <name type="scientific">Actinomadura soli</name>
    <dbReference type="NCBI Taxonomy" id="2508997"/>
    <lineage>
        <taxon>Bacteria</taxon>
        <taxon>Bacillati</taxon>
        <taxon>Actinomycetota</taxon>
        <taxon>Actinomycetes</taxon>
        <taxon>Streptosporangiales</taxon>
        <taxon>Thermomonosporaceae</taxon>
        <taxon>Actinomadura</taxon>
    </lineage>
</organism>
<protein>
    <submittedName>
        <fullName evidence="2">Uncharacterized protein</fullName>
    </submittedName>
</protein>
<feature type="region of interest" description="Disordered" evidence="1">
    <location>
        <begin position="101"/>
        <end position="127"/>
    </location>
</feature>
<name>A0A5C4JBT5_9ACTN</name>
<gene>
    <name evidence="2" type="ORF">ETD83_15725</name>
</gene>
<comment type="caution">
    <text evidence="2">The sequence shown here is derived from an EMBL/GenBank/DDBJ whole genome shotgun (WGS) entry which is preliminary data.</text>
</comment>
<accession>A0A5C4JBT5</accession>
<dbReference type="RefSeq" id="WP_138645870.1">
    <property type="nucleotide sequence ID" value="NZ_VCKW01000069.1"/>
</dbReference>
<evidence type="ECO:0000313" key="2">
    <source>
        <dbReference type="EMBL" id="TMR00837.1"/>
    </source>
</evidence>
<keyword evidence="3" id="KW-1185">Reference proteome</keyword>
<evidence type="ECO:0000313" key="3">
    <source>
        <dbReference type="Proteomes" id="UP000309174"/>
    </source>
</evidence>
<proteinExistence type="predicted"/>
<dbReference type="EMBL" id="VCKW01000069">
    <property type="protein sequence ID" value="TMR00837.1"/>
    <property type="molecule type" value="Genomic_DNA"/>
</dbReference>
<dbReference type="Proteomes" id="UP000309174">
    <property type="component" value="Unassembled WGS sequence"/>
</dbReference>
<sequence length="197" mass="20657">MDMVEGWTVKIAERVAPNEADFAAEVGEAYASGGRARAALFPRPGAEPGGFGLTALIGELPVILRALADSTESLRHLLGTRELGNAVAIVALAVVARGQKTGDQKTDDGNIPGTKGGGGENEEKAIPGNSAAGDAMGAAPETVALETAHRQLRDRLERDGMPRLRADLVAYELLDELLSAPDDATEFLRRLTGESQE</sequence>
<evidence type="ECO:0000256" key="1">
    <source>
        <dbReference type="SAM" id="MobiDB-lite"/>
    </source>
</evidence>
<dbReference type="OrthoDB" id="3477621at2"/>